<protein>
    <submittedName>
        <fullName evidence="9">TolC family protein</fullName>
    </submittedName>
</protein>
<reference evidence="9 10" key="1">
    <citation type="submission" date="2020-07" db="EMBL/GenBank/DDBJ databases">
        <authorList>
            <person name="Feng X."/>
        </authorList>
    </citation>
    <scope>NUCLEOTIDE SEQUENCE [LARGE SCALE GENOMIC DNA]</scope>
    <source>
        <strain evidence="9 10">JCM23202</strain>
    </source>
</reference>
<evidence type="ECO:0000313" key="9">
    <source>
        <dbReference type="EMBL" id="MBC2606236.1"/>
    </source>
</evidence>
<keyword evidence="7" id="KW-0998">Cell outer membrane</keyword>
<evidence type="ECO:0000256" key="1">
    <source>
        <dbReference type="ARBA" id="ARBA00004442"/>
    </source>
</evidence>
<evidence type="ECO:0000313" key="10">
    <source>
        <dbReference type="Proteomes" id="UP000526501"/>
    </source>
</evidence>
<organism evidence="9 10">
    <name type="scientific">Pelagicoccus albus</name>
    <dbReference type="NCBI Taxonomy" id="415222"/>
    <lineage>
        <taxon>Bacteria</taxon>
        <taxon>Pseudomonadati</taxon>
        <taxon>Verrucomicrobiota</taxon>
        <taxon>Opitutia</taxon>
        <taxon>Puniceicoccales</taxon>
        <taxon>Pelagicoccaceae</taxon>
        <taxon>Pelagicoccus</taxon>
    </lineage>
</organism>
<evidence type="ECO:0000256" key="7">
    <source>
        <dbReference type="ARBA" id="ARBA00023237"/>
    </source>
</evidence>
<feature type="signal peptide" evidence="8">
    <location>
        <begin position="1"/>
        <end position="22"/>
    </location>
</feature>
<dbReference type="Proteomes" id="UP000526501">
    <property type="component" value="Unassembled WGS sequence"/>
</dbReference>
<dbReference type="SUPFAM" id="SSF56954">
    <property type="entry name" value="Outer membrane efflux proteins (OEP)"/>
    <property type="match status" value="1"/>
</dbReference>
<gene>
    <name evidence="9" type="ORF">H5P27_09270</name>
</gene>
<dbReference type="PANTHER" id="PTHR30026:SF20">
    <property type="entry name" value="OUTER MEMBRANE PROTEIN TOLC"/>
    <property type="match status" value="1"/>
</dbReference>
<keyword evidence="10" id="KW-1185">Reference proteome</keyword>
<keyword evidence="4" id="KW-1134">Transmembrane beta strand</keyword>
<dbReference type="Pfam" id="PF02321">
    <property type="entry name" value="OEP"/>
    <property type="match status" value="2"/>
</dbReference>
<dbReference type="GO" id="GO:0015288">
    <property type="term" value="F:porin activity"/>
    <property type="evidence" value="ECO:0007669"/>
    <property type="project" value="TreeGrafter"/>
</dbReference>
<keyword evidence="6" id="KW-0472">Membrane</keyword>
<dbReference type="RefSeq" id="WP_185660122.1">
    <property type="nucleotide sequence ID" value="NZ_CAWPOO010000008.1"/>
</dbReference>
<proteinExistence type="inferred from homology"/>
<keyword evidence="5" id="KW-0812">Transmembrane</keyword>
<evidence type="ECO:0000256" key="4">
    <source>
        <dbReference type="ARBA" id="ARBA00022452"/>
    </source>
</evidence>
<dbReference type="Gene3D" id="1.20.1600.10">
    <property type="entry name" value="Outer membrane efflux proteins (OEP)"/>
    <property type="match status" value="1"/>
</dbReference>
<keyword evidence="8" id="KW-0732">Signal</keyword>
<dbReference type="AlphaFoldDB" id="A0A7X1B5Y1"/>
<dbReference type="GO" id="GO:0015562">
    <property type="term" value="F:efflux transmembrane transporter activity"/>
    <property type="evidence" value="ECO:0007669"/>
    <property type="project" value="InterPro"/>
</dbReference>
<keyword evidence="3" id="KW-0813">Transport</keyword>
<dbReference type="EMBL" id="JACHVC010000008">
    <property type="protein sequence ID" value="MBC2606236.1"/>
    <property type="molecule type" value="Genomic_DNA"/>
</dbReference>
<dbReference type="InterPro" id="IPR051906">
    <property type="entry name" value="TolC-like"/>
</dbReference>
<comment type="caution">
    <text evidence="9">The sequence shown here is derived from an EMBL/GenBank/DDBJ whole genome shotgun (WGS) entry which is preliminary data.</text>
</comment>
<comment type="subcellular location">
    <subcellularLocation>
        <location evidence="1">Cell outer membrane</location>
    </subcellularLocation>
</comment>
<dbReference type="InterPro" id="IPR003423">
    <property type="entry name" value="OMP_efflux"/>
</dbReference>
<dbReference type="GO" id="GO:1990281">
    <property type="term" value="C:efflux pump complex"/>
    <property type="evidence" value="ECO:0007669"/>
    <property type="project" value="TreeGrafter"/>
</dbReference>
<comment type="similarity">
    <text evidence="2">Belongs to the outer membrane factor (OMF) (TC 1.B.17) family.</text>
</comment>
<dbReference type="PANTHER" id="PTHR30026">
    <property type="entry name" value="OUTER MEMBRANE PROTEIN TOLC"/>
    <property type="match status" value="1"/>
</dbReference>
<name>A0A7X1B5Y1_9BACT</name>
<evidence type="ECO:0000256" key="2">
    <source>
        <dbReference type="ARBA" id="ARBA00007613"/>
    </source>
</evidence>
<evidence type="ECO:0000256" key="3">
    <source>
        <dbReference type="ARBA" id="ARBA00022448"/>
    </source>
</evidence>
<sequence>MYSKLFSAAVLIAALALSPLQAQDTPEVPSSLDLETTLNFALENNFEIKQALEAIREQEGLIVEVKARALPTVALNGSYTRIDEGLSDTGGLYPATDESWGITLSARQALYEGGGIQAALDVQASLRESAMLSLESTIMDALLEVRTRYYAALLSRDQIGVEEQNIALLEETLENAELRREAGDVSDFEVLRAEVALANAQPALIRRQGAYRVAIEQLRQSMGYQNYRRDNQNLNRIPELKDELTYEPIDYDLESGLDAALENRSEIKQLAAITQARKAGLKIANAGYRPSVDLVGTYGKQRSYYSANFDDGPEGWTVGVEASWNIWDGRKTRGQKLQALSQLEQSRLQEQSLRLSIEVQVRQAISALQEADQLAKSAVKVVQQAEEALRMADSRFSSGSISQLDVLEARYALTEARTNALAANYQHLVAKAQYRRAIGSESISRADWPEAE</sequence>
<accession>A0A7X1B5Y1</accession>
<evidence type="ECO:0000256" key="5">
    <source>
        <dbReference type="ARBA" id="ARBA00022692"/>
    </source>
</evidence>
<dbReference type="GO" id="GO:0009279">
    <property type="term" value="C:cell outer membrane"/>
    <property type="evidence" value="ECO:0007669"/>
    <property type="project" value="UniProtKB-SubCell"/>
</dbReference>
<evidence type="ECO:0000256" key="8">
    <source>
        <dbReference type="SAM" id="SignalP"/>
    </source>
</evidence>
<feature type="chain" id="PRO_5030759324" evidence="8">
    <location>
        <begin position="23"/>
        <end position="452"/>
    </location>
</feature>
<evidence type="ECO:0000256" key="6">
    <source>
        <dbReference type="ARBA" id="ARBA00023136"/>
    </source>
</evidence>